<dbReference type="STRING" id="1612624.ADU59_25245"/>
<feature type="domain" description="Metallo-beta-lactamase" evidence="6">
    <location>
        <begin position="102"/>
        <end position="303"/>
    </location>
</feature>
<feature type="signal peptide" evidence="5">
    <location>
        <begin position="1"/>
        <end position="33"/>
    </location>
</feature>
<protein>
    <recommendedName>
        <fullName evidence="6">Metallo-beta-lactamase domain-containing protein</fullName>
    </recommendedName>
</protein>
<gene>
    <name evidence="7" type="ORF">ADU59_25245</name>
</gene>
<dbReference type="InterPro" id="IPR051013">
    <property type="entry name" value="MBL_superfamily_lactonases"/>
</dbReference>
<evidence type="ECO:0000256" key="1">
    <source>
        <dbReference type="ARBA" id="ARBA00007749"/>
    </source>
</evidence>
<organism evidence="7 8">
    <name type="scientific">Pararhizobium polonicum</name>
    <dbReference type="NCBI Taxonomy" id="1612624"/>
    <lineage>
        <taxon>Bacteria</taxon>
        <taxon>Pseudomonadati</taxon>
        <taxon>Pseudomonadota</taxon>
        <taxon>Alphaproteobacteria</taxon>
        <taxon>Hyphomicrobiales</taxon>
        <taxon>Rhizobiaceae</taxon>
        <taxon>Rhizobium/Agrobacterium group</taxon>
        <taxon>Pararhizobium</taxon>
    </lineage>
</organism>
<dbReference type="InterPro" id="IPR006311">
    <property type="entry name" value="TAT_signal"/>
</dbReference>
<dbReference type="GO" id="GO:0016787">
    <property type="term" value="F:hydrolase activity"/>
    <property type="evidence" value="ECO:0007669"/>
    <property type="project" value="UniProtKB-KW"/>
</dbReference>
<feature type="chain" id="PRO_5008889922" description="Metallo-beta-lactamase domain-containing protein" evidence="5">
    <location>
        <begin position="34"/>
        <end position="330"/>
    </location>
</feature>
<sequence>MTTSIPLSRRTLFGAATAGALATPFLMSRAAFAQSEPKADTMASPAGRTNSFKIGNFGVTVISDGIRIGEKPEETFGTNQTPEAVRDLLTANFLPTDKFVNGFSPTLIDTGSEVILFDTGMGEGGRAAGAGHLLEGISAAGYAPDQVSIVVLTHMHGDHIGGLMEGGAPAFKNARYVAGQTEFDFWKDEARVGTPAEGGHNGVLKNVVPLAEKMTFIGDGAEVVPGITAMAAFGHSPGHMVFKVESDGKGLVLTADTANHFVLSLQRPDWEVKFDMDKAKAAAARKKVFDMVATDRLPFVGYHMPFPAVGFIEKQDQGYRFVPETYQFEL</sequence>
<name>A0A1C7NUS4_9HYPH</name>
<evidence type="ECO:0000313" key="8">
    <source>
        <dbReference type="Proteomes" id="UP000093111"/>
    </source>
</evidence>
<keyword evidence="5" id="KW-0732">Signal</keyword>
<comment type="similarity">
    <text evidence="1">Belongs to the metallo-beta-lactamase superfamily.</text>
</comment>
<keyword evidence="8" id="KW-1185">Reference proteome</keyword>
<proteinExistence type="inferred from homology"/>
<dbReference type="InterPro" id="IPR001279">
    <property type="entry name" value="Metallo-B-lactamas"/>
</dbReference>
<dbReference type="GO" id="GO:0046872">
    <property type="term" value="F:metal ion binding"/>
    <property type="evidence" value="ECO:0007669"/>
    <property type="project" value="UniProtKB-KW"/>
</dbReference>
<keyword evidence="4" id="KW-0862">Zinc</keyword>
<reference evidence="7 8" key="1">
    <citation type="journal article" date="2016" name="Syst. Appl. Microbiol.">
        <title>Pararhizobium polonicum sp. nov. isolated from tumors on stone fruit rootstocks.</title>
        <authorList>
            <person name="Pulawska J."/>
            <person name="Kuzmanovic N."/>
            <person name="Willems A."/>
            <person name="Pothier J.F."/>
        </authorList>
    </citation>
    <scope>NUCLEOTIDE SEQUENCE [LARGE SCALE GENOMIC DNA]</scope>
    <source>
        <strain evidence="7 8">F5.1</strain>
    </source>
</reference>
<keyword evidence="2" id="KW-0479">Metal-binding</keyword>
<evidence type="ECO:0000256" key="5">
    <source>
        <dbReference type="SAM" id="SignalP"/>
    </source>
</evidence>
<evidence type="ECO:0000256" key="3">
    <source>
        <dbReference type="ARBA" id="ARBA00022801"/>
    </source>
</evidence>
<dbReference type="PANTHER" id="PTHR42978">
    <property type="entry name" value="QUORUM-QUENCHING LACTONASE YTNP-RELATED-RELATED"/>
    <property type="match status" value="1"/>
</dbReference>
<dbReference type="PANTHER" id="PTHR42978:SF6">
    <property type="entry name" value="QUORUM-QUENCHING LACTONASE YTNP-RELATED"/>
    <property type="match status" value="1"/>
</dbReference>
<dbReference type="PATRIC" id="fig|1612624.7.peg.2756"/>
<evidence type="ECO:0000256" key="2">
    <source>
        <dbReference type="ARBA" id="ARBA00022723"/>
    </source>
</evidence>
<evidence type="ECO:0000259" key="6">
    <source>
        <dbReference type="SMART" id="SM00849"/>
    </source>
</evidence>
<dbReference type="SMART" id="SM00849">
    <property type="entry name" value="Lactamase_B"/>
    <property type="match status" value="1"/>
</dbReference>
<keyword evidence="3" id="KW-0378">Hydrolase</keyword>
<evidence type="ECO:0000256" key="4">
    <source>
        <dbReference type="ARBA" id="ARBA00022833"/>
    </source>
</evidence>
<dbReference type="EMBL" id="LGLV01000018">
    <property type="protein sequence ID" value="OBZ92785.1"/>
    <property type="molecule type" value="Genomic_DNA"/>
</dbReference>
<evidence type="ECO:0000313" key="7">
    <source>
        <dbReference type="EMBL" id="OBZ92785.1"/>
    </source>
</evidence>
<dbReference type="Proteomes" id="UP000093111">
    <property type="component" value="Unassembled WGS sequence"/>
</dbReference>
<dbReference type="CDD" id="cd07720">
    <property type="entry name" value="OPHC2-like_MBL-fold"/>
    <property type="match status" value="1"/>
</dbReference>
<accession>A0A1C7NUS4</accession>
<dbReference type="Gene3D" id="3.60.15.10">
    <property type="entry name" value="Ribonuclease Z/Hydroxyacylglutathione hydrolase-like"/>
    <property type="match status" value="1"/>
</dbReference>
<dbReference type="PROSITE" id="PS51318">
    <property type="entry name" value="TAT"/>
    <property type="match status" value="1"/>
</dbReference>
<dbReference type="Pfam" id="PF00753">
    <property type="entry name" value="Lactamase_B"/>
    <property type="match status" value="1"/>
</dbReference>
<dbReference type="OrthoDB" id="9773738at2"/>
<dbReference type="InterPro" id="IPR036866">
    <property type="entry name" value="RibonucZ/Hydroxyglut_hydro"/>
</dbReference>
<dbReference type="AlphaFoldDB" id="A0A1C7NUS4"/>
<comment type="caution">
    <text evidence="7">The sequence shown here is derived from an EMBL/GenBank/DDBJ whole genome shotgun (WGS) entry which is preliminary data.</text>
</comment>
<dbReference type="SUPFAM" id="SSF56281">
    <property type="entry name" value="Metallo-hydrolase/oxidoreductase"/>
    <property type="match status" value="1"/>
</dbReference>